<dbReference type="HAMAP" id="MF_01635">
    <property type="entry name" value="UbiA"/>
    <property type="match status" value="1"/>
</dbReference>
<feature type="transmembrane region" description="Helical" evidence="12">
    <location>
        <begin position="92"/>
        <end position="125"/>
    </location>
</feature>
<comment type="function">
    <text evidence="12">Catalyzes the prenylation of para-hydroxybenzoate (PHB) with an all-trans polyprenyl group. Mediates the second step in the final reaction sequence of ubiquinone-8 (UQ-8) biosynthesis, which is the condensation of the polyisoprenoid side chain with PHB, generating the first membrane-bound Q intermediate 3-octaprenyl-4-hydroxybenzoate.</text>
</comment>
<dbReference type="InterPro" id="IPR006370">
    <property type="entry name" value="HB_polyprenyltransferase-like"/>
</dbReference>
<dbReference type="Pfam" id="PF01040">
    <property type="entry name" value="UbiA"/>
    <property type="match status" value="1"/>
</dbReference>
<keyword evidence="5 12" id="KW-0997">Cell inner membrane</keyword>
<feature type="transmembrane region" description="Helical" evidence="12">
    <location>
        <begin position="262"/>
        <end position="279"/>
    </location>
</feature>
<accession>A0AB94IFC3</accession>
<name>A0AB94IFC3_9GAMM</name>
<reference evidence="14 15" key="1">
    <citation type="journal article" date="2014" name="Appl. Environ. Microbiol.">
        <title>Genomic features of a bumble bee symbiont reflect its host environment.</title>
        <authorList>
            <person name="Martinson V.G."/>
            <person name="Magoc T."/>
            <person name="Koch H."/>
            <person name="Salzberg S.L."/>
            <person name="Moran N.A."/>
        </authorList>
    </citation>
    <scope>NUCLEOTIDE SEQUENCE [LARGE SCALE GENOMIC DNA]</scope>
    <source>
        <strain evidence="14 15">Bimp</strain>
    </source>
</reference>
<gene>
    <name evidence="12" type="primary">ubiA</name>
    <name evidence="14" type="ORF">O970_00065</name>
</gene>
<keyword evidence="6 12" id="KW-0808">Transferase</keyword>
<feature type="transmembrane region" description="Helical" evidence="12">
    <location>
        <begin position="206"/>
        <end position="225"/>
    </location>
</feature>
<keyword evidence="8 12" id="KW-0812">Transmembrane</keyword>
<evidence type="ECO:0000256" key="8">
    <source>
        <dbReference type="ARBA" id="ARBA00022692"/>
    </source>
</evidence>
<dbReference type="InterPro" id="IPR044878">
    <property type="entry name" value="UbiA_sf"/>
</dbReference>
<dbReference type="PANTHER" id="PTHR11048">
    <property type="entry name" value="PRENYLTRANSFERASES"/>
    <property type="match status" value="1"/>
</dbReference>
<evidence type="ECO:0000256" key="11">
    <source>
        <dbReference type="ARBA" id="ARBA00023136"/>
    </source>
</evidence>
<dbReference type="Gene3D" id="1.20.120.1780">
    <property type="entry name" value="UbiA prenyltransferase"/>
    <property type="match status" value="1"/>
</dbReference>
<evidence type="ECO:0000256" key="1">
    <source>
        <dbReference type="ARBA" id="ARBA00001946"/>
    </source>
</evidence>
<dbReference type="InterPro" id="IPR039653">
    <property type="entry name" value="Prenyltransferase"/>
</dbReference>
<comment type="similarity">
    <text evidence="3 12">Belongs to the UbiA prenyltransferase family.</text>
</comment>
<comment type="subcellular location">
    <subcellularLocation>
        <location evidence="12">Cell inner membrane</location>
        <topology evidence="12">Multi-pass membrane protein</topology>
    </subcellularLocation>
    <subcellularLocation>
        <location evidence="2">Membrane</location>
        <topology evidence="2">Multi-pass membrane protein</topology>
    </subcellularLocation>
</comment>
<feature type="transmembrane region" description="Helical" evidence="12">
    <location>
        <begin position="38"/>
        <end position="59"/>
    </location>
</feature>
<keyword evidence="15" id="KW-1185">Reference proteome</keyword>
<keyword evidence="4 12" id="KW-1003">Cell membrane</keyword>
<evidence type="ECO:0000256" key="12">
    <source>
        <dbReference type="HAMAP-Rule" id="MF_01635"/>
    </source>
</evidence>
<dbReference type="FunFam" id="1.20.120.1780:FF:000001">
    <property type="entry name" value="4-hydroxybenzoate octaprenyltransferase"/>
    <property type="match status" value="1"/>
</dbReference>
<protein>
    <recommendedName>
        <fullName evidence="12 13">4-hydroxybenzoate octaprenyltransferase</fullName>
        <ecNumber evidence="12 13">2.5.1.39</ecNumber>
    </recommendedName>
    <alternativeName>
        <fullName evidence="12">4-HB polyprenyltransferase</fullName>
    </alternativeName>
</protein>
<evidence type="ECO:0000256" key="10">
    <source>
        <dbReference type="ARBA" id="ARBA00022989"/>
    </source>
</evidence>
<evidence type="ECO:0000256" key="6">
    <source>
        <dbReference type="ARBA" id="ARBA00022679"/>
    </source>
</evidence>
<dbReference type="GO" id="GO:0008412">
    <property type="term" value="F:4-hydroxybenzoate polyprenyltransferase activity"/>
    <property type="evidence" value="ECO:0007669"/>
    <property type="project" value="UniProtKB-UniRule"/>
</dbReference>
<organism evidence="14 15">
    <name type="scientific">Candidatus Schmidhempelia bombi str. Bimp</name>
    <dbReference type="NCBI Taxonomy" id="1387197"/>
    <lineage>
        <taxon>Bacteria</taxon>
        <taxon>Pseudomonadati</taxon>
        <taxon>Pseudomonadota</taxon>
        <taxon>Gammaproteobacteria</taxon>
        <taxon>Orbales</taxon>
        <taxon>Orbaceae</taxon>
        <taxon>Candidatus Schmidhempelia</taxon>
    </lineage>
</organism>
<comment type="pathway">
    <text evidence="12">Cofactor biosynthesis; ubiquinone biosynthesis.</text>
</comment>
<keyword evidence="10 12" id="KW-1133">Transmembrane helix</keyword>
<keyword evidence="9 12" id="KW-0460">Magnesium</keyword>
<sequence length="282" mass="32441">MRQRLLPYIQLMRLDRPIGTFLLLWPTWWALWLTGQPTLYLVIIFTLGVFVMRSAGCVINDFADRKVDGLVTRTQDRPLANRRISEKQAKRLFVILITLAFLLVLCLNRLTLLLAFFALASAMIYPFMKRYTHLPQLFLGIAFSWGIPMAYASAIGEFPVTCWLLCLVNLCWTVAYDTEYAMVDREDDLKIGVKSTAILFGVYDKLIIGLLQIITIIVLFMIGLLNQLGHIYMLLLVIASGLFVYQQYLIRDRVPERCFSAFMNNNYVGLIIFIGIVINDYL</sequence>
<comment type="cofactor">
    <cofactor evidence="1 12">
        <name>Mg(2+)</name>
        <dbReference type="ChEBI" id="CHEBI:18420"/>
    </cofactor>
</comment>
<keyword evidence="7 12" id="KW-0831">Ubiquinone biosynthesis</keyword>
<dbReference type="EC" id="2.5.1.39" evidence="12 13"/>
<feature type="transmembrane region" description="Helical" evidence="12">
    <location>
        <begin position="231"/>
        <end position="250"/>
    </location>
</feature>
<evidence type="ECO:0000256" key="5">
    <source>
        <dbReference type="ARBA" id="ARBA00022519"/>
    </source>
</evidence>
<dbReference type="NCBIfam" id="TIGR01474">
    <property type="entry name" value="ubiA_proteo"/>
    <property type="match status" value="1"/>
</dbReference>
<evidence type="ECO:0000256" key="7">
    <source>
        <dbReference type="ARBA" id="ARBA00022688"/>
    </source>
</evidence>
<evidence type="ECO:0000313" key="15">
    <source>
        <dbReference type="Proteomes" id="UP000506160"/>
    </source>
</evidence>
<dbReference type="Proteomes" id="UP000506160">
    <property type="component" value="Unassembled WGS sequence"/>
</dbReference>
<dbReference type="InterPro" id="IPR000537">
    <property type="entry name" value="UbiA_prenyltransferase"/>
</dbReference>
<comment type="caution">
    <text evidence="14">The sequence shown here is derived from an EMBL/GenBank/DDBJ whole genome shotgun (WGS) entry which is preliminary data.</text>
</comment>
<keyword evidence="11 12" id="KW-0472">Membrane</keyword>
<dbReference type="GO" id="GO:0005886">
    <property type="term" value="C:plasma membrane"/>
    <property type="evidence" value="ECO:0007669"/>
    <property type="project" value="UniProtKB-SubCell"/>
</dbReference>
<evidence type="ECO:0000256" key="4">
    <source>
        <dbReference type="ARBA" id="ARBA00022475"/>
    </source>
</evidence>
<dbReference type="AlphaFoldDB" id="A0AB94IFC3"/>
<comment type="catalytic activity">
    <reaction evidence="12">
        <text>all-trans-octaprenyl diphosphate + 4-hydroxybenzoate = 4-hydroxy-3-(all-trans-octaprenyl)benzoate + diphosphate</text>
        <dbReference type="Rhea" id="RHEA:27782"/>
        <dbReference type="ChEBI" id="CHEBI:1617"/>
        <dbReference type="ChEBI" id="CHEBI:17879"/>
        <dbReference type="ChEBI" id="CHEBI:33019"/>
        <dbReference type="ChEBI" id="CHEBI:57711"/>
        <dbReference type="EC" id="2.5.1.39"/>
    </reaction>
</comment>
<evidence type="ECO:0000256" key="3">
    <source>
        <dbReference type="ARBA" id="ARBA00005985"/>
    </source>
</evidence>
<dbReference type="Gene3D" id="1.10.357.140">
    <property type="entry name" value="UbiA prenyltransferase"/>
    <property type="match status" value="1"/>
</dbReference>
<evidence type="ECO:0000256" key="13">
    <source>
        <dbReference type="NCBIfam" id="TIGR01474"/>
    </source>
</evidence>
<dbReference type="EMBL" id="AWGA01000005">
    <property type="protein sequence ID" value="TEA28211.1"/>
    <property type="molecule type" value="Genomic_DNA"/>
</dbReference>
<dbReference type="FunFam" id="1.10.357.140:FF:000002">
    <property type="entry name" value="4-hydroxybenzoate octaprenyltransferase"/>
    <property type="match status" value="1"/>
</dbReference>
<evidence type="ECO:0000313" key="14">
    <source>
        <dbReference type="EMBL" id="TEA28211.1"/>
    </source>
</evidence>
<dbReference type="CDD" id="cd13959">
    <property type="entry name" value="PT_UbiA_COQ2"/>
    <property type="match status" value="1"/>
</dbReference>
<dbReference type="GO" id="GO:0006744">
    <property type="term" value="P:ubiquinone biosynthetic process"/>
    <property type="evidence" value="ECO:0007669"/>
    <property type="project" value="UniProtKB-UniRule"/>
</dbReference>
<dbReference type="RefSeq" id="WP_024495154.1">
    <property type="nucleotide sequence ID" value="NZ_AWGA01000005.1"/>
</dbReference>
<proteinExistence type="inferred from homology"/>
<evidence type="ECO:0000256" key="9">
    <source>
        <dbReference type="ARBA" id="ARBA00022842"/>
    </source>
</evidence>
<evidence type="ECO:0000256" key="2">
    <source>
        <dbReference type="ARBA" id="ARBA00004141"/>
    </source>
</evidence>
<dbReference type="PANTHER" id="PTHR11048:SF28">
    <property type="entry name" value="4-HYDROXYBENZOATE POLYPRENYLTRANSFERASE, MITOCHONDRIAL"/>
    <property type="match status" value="1"/>
</dbReference>